<dbReference type="InterPro" id="IPR011991">
    <property type="entry name" value="ArsR-like_HTH"/>
</dbReference>
<evidence type="ECO:0000256" key="2">
    <source>
        <dbReference type="ARBA" id="ARBA00023125"/>
    </source>
</evidence>
<feature type="domain" description="HTH marR-type" evidence="4">
    <location>
        <begin position="1"/>
        <end position="137"/>
    </location>
</feature>
<dbReference type="PANTHER" id="PTHR42756:SF1">
    <property type="entry name" value="TRANSCRIPTIONAL REPRESSOR OF EMRAB OPERON"/>
    <property type="match status" value="1"/>
</dbReference>
<evidence type="ECO:0000313" key="6">
    <source>
        <dbReference type="Proteomes" id="UP001208567"/>
    </source>
</evidence>
<keyword evidence="1" id="KW-0805">Transcription regulation</keyword>
<dbReference type="SUPFAM" id="SSF46785">
    <property type="entry name" value="Winged helix' DNA-binding domain"/>
    <property type="match status" value="1"/>
</dbReference>
<dbReference type="SMART" id="SM00347">
    <property type="entry name" value="HTH_MARR"/>
    <property type="match status" value="1"/>
</dbReference>
<evidence type="ECO:0000256" key="3">
    <source>
        <dbReference type="ARBA" id="ARBA00023163"/>
    </source>
</evidence>
<dbReference type="Pfam" id="PF12802">
    <property type="entry name" value="MarR_2"/>
    <property type="match status" value="1"/>
</dbReference>
<gene>
    <name evidence="5" type="ORF">bsdE14_29820</name>
</gene>
<comment type="caution">
    <text evidence="5">The sequence shown here is derived from an EMBL/GenBank/DDBJ whole genome shotgun (WGS) entry which is preliminary data.</text>
</comment>
<evidence type="ECO:0000259" key="4">
    <source>
        <dbReference type="PROSITE" id="PS50995"/>
    </source>
</evidence>
<evidence type="ECO:0000256" key="1">
    <source>
        <dbReference type="ARBA" id="ARBA00023015"/>
    </source>
</evidence>
<reference evidence="5 6" key="1">
    <citation type="journal article" date="2024" name="Int. J. Syst. Evol. Microbiol.">
        <title>Clostridium omnivorum sp. nov., isolated from anoxic soil under the treatment of reductive soil disinfestation.</title>
        <authorList>
            <person name="Ueki A."/>
            <person name="Tonouchi A."/>
            <person name="Kaku N."/>
            <person name="Honma S."/>
            <person name="Ueki K."/>
        </authorList>
    </citation>
    <scope>NUCLEOTIDE SEQUENCE [LARGE SCALE GENOMIC DNA]</scope>
    <source>
        <strain evidence="5 6">E14</strain>
    </source>
</reference>
<dbReference type="Proteomes" id="UP001208567">
    <property type="component" value="Unassembled WGS sequence"/>
</dbReference>
<keyword evidence="3" id="KW-0804">Transcription</keyword>
<evidence type="ECO:0000313" key="5">
    <source>
        <dbReference type="EMBL" id="GLC31572.1"/>
    </source>
</evidence>
<dbReference type="InterPro" id="IPR000835">
    <property type="entry name" value="HTH_MarR-typ"/>
</dbReference>
<dbReference type="RefSeq" id="WP_264850907.1">
    <property type="nucleotide sequence ID" value="NZ_BRXR01000001.1"/>
</dbReference>
<dbReference type="PROSITE" id="PS50995">
    <property type="entry name" value="HTH_MARR_2"/>
    <property type="match status" value="1"/>
</dbReference>
<dbReference type="InterPro" id="IPR036390">
    <property type="entry name" value="WH_DNA-bd_sf"/>
</dbReference>
<dbReference type="Gene3D" id="1.10.10.10">
    <property type="entry name" value="Winged helix-like DNA-binding domain superfamily/Winged helix DNA-binding domain"/>
    <property type="match status" value="1"/>
</dbReference>
<accession>A0ABQ5N8J8</accession>
<dbReference type="InterPro" id="IPR036388">
    <property type="entry name" value="WH-like_DNA-bd_sf"/>
</dbReference>
<dbReference type="PRINTS" id="PR00598">
    <property type="entry name" value="HTHMARR"/>
</dbReference>
<sequence>MFDIDSCIGFITNKASKKIAEVFNDRLMSYGITRVQWIALYYLLKDGKASQKELADKMNIKESTIVRLIDRLEKEKYVERVKEPENRRITYIILTDSGKNRITELIPEGEKMKDSISKGITDEEFETFNRVLQKMIDNIS</sequence>
<organism evidence="5 6">
    <name type="scientific">Clostridium omnivorum</name>
    <dbReference type="NCBI Taxonomy" id="1604902"/>
    <lineage>
        <taxon>Bacteria</taxon>
        <taxon>Bacillati</taxon>
        <taxon>Bacillota</taxon>
        <taxon>Clostridia</taxon>
        <taxon>Eubacteriales</taxon>
        <taxon>Clostridiaceae</taxon>
        <taxon>Clostridium</taxon>
    </lineage>
</organism>
<protein>
    <submittedName>
        <fullName evidence="5">MarR family transcriptional regulator</fullName>
    </submittedName>
</protein>
<dbReference type="EMBL" id="BRXR01000001">
    <property type="protein sequence ID" value="GLC31572.1"/>
    <property type="molecule type" value="Genomic_DNA"/>
</dbReference>
<dbReference type="CDD" id="cd00090">
    <property type="entry name" value="HTH_ARSR"/>
    <property type="match status" value="1"/>
</dbReference>
<keyword evidence="2" id="KW-0238">DNA-binding</keyword>
<name>A0ABQ5N8J8_9CLOT</name>
<keyword evidence="6" id="KW-1185">Reference proteome</keyword>
<proteinExistence type="predicted"/>
<dbReference type="PANTHER" id="PTHR42756">
    <property type="entry name" value="TRANSCRIPTIONAL REGULATOR, MARR"/>
    <property type="match status" value="1"/>
</dbReference>